<dbReference type="FunFam" id="1.25.40.10:FF:000436">
    <property type="entry name" value="Pentatricopeptide repeat-containing protein At5g39350 family"/>
    <property type="match status" value="1"/>
</dbReference>
<organism evidence="4">
    <name type="scientific">Selaginella moellendorffii</name>
    <name type="common">Spikemoss</name>
    <dbReference type="NCBI Taxonomy" id="88036"/>
    <lineage>
        <taxon>Eukaryota</taxon>
        <taxon>Viridiplantae</taxon>
        <taxon>Streptophyta</taxon>
        <taxon>Embryophyta</taxon>
        <taxon>Tracheophyta</taxon>
        <taxon>Lycopodiopsida</taxon>
        <taxon>Selaginellales</taxon>
        <taxon>Selaginellaceae</taxon>
        <taxon>Selaginella</taxon>
    </lineage>
</organism>
<dbReference type="InterPro" id="IPR011990">
    <property type="entry name" value="TPR-like_helical_dom_sf"/>
</dbReference>
<evidence type="ECO:0008006" key="5">
    <source>
        <dbReference type="Google" id="ProtNLM"/>
    </source>
</evidence>
<dbReference type="InterPro" id="IPR050421">
    <property type="entry name" value="PPR"/>
</dbReference>
<gene>
    <name evidence="3" type="ORF">SELMODRAFT_135822</name>
</gene>
<evidence type="ECO:0000313" key="3">
    <source>
        <dbReference type="EMBL" id="EFJ06184.1"/>
    </source>
</evidence>
<evidence type="ECO:0000256" key="1">
    <source>
        <dbReference type="ARBA" id="ARBA00022737"/>
    </source>
</evidence>
<evidence type="ECO:0000256" key="2">
    <source>
        <dbReference type="PROSITE-ProRule" id="PRU00708"/>
    </source>
</evidence>
<reference evidence="3 4" key="1">
    <citation type="journal article" date="2011" name="Science">
        <title>The Selaginella genome identifies genetic changes associated with the evolution of vascular plants.</title>
        <authorList>
            <person name="Banks J.A."/>
            <person name="Nishiyama T."/>
            <person name="Hasebe M."/>
            <person name="Bowman J.L."/>
            <person name="Gribskov M."/>
            <person name="dePamphilis C."/>
            <person name="Albert V.A."/>
            <person name="Aono N."/>
            <person name="Aoyama T."/>
            <person name="Ambrose B.A."/>
            <person name="Ashton N.W."/>
            <person name="Axtell M.J."/>
            <person name="Barker E."/>
            <person name="Barker M.S."/>
            <person name="Bennetzen J.L."/>
            <person name="Bonawitz N.D."/>
            <person name="Chapple C."/>
            <person name="Cheng C."/>
            <person name="Correa L.G."/>
            <person name="Dacre M."/>
            <person name="DeBarry J."/>
            <person name="Dreyer I."/>
            <person name="Elias M."/>
            <person name="Engstrom E.M."/>
            <person name="Estelle M."/>
            <person name="Feng L."/>
            <person name="Finet C."/>
            <person name="Floyd S.K."/>
            <person name="Frommer W.B."/>
            <person name="Fujita T."/>
            <person name="Gramzow L."/>
            <person name="Gutensohn M."/>
            <person name="Harholt J."/>
            <person name="Hattori M."/>
            <person name="Heyl A."/>
            <person name="Hirai T."/>
            <person name="Hiwatashi Y."/>
            <person name="Ishikawa M."/>
            <person name="Iwata M."/>
            <person name="Karol K.G."/>
            <person name="Koehler B."/>
            <person name="Kolukisaoglu U."/>
            <person name="Kubo M."/>
            <person name="Kurata T."/>
            <person name="Lalonde S."/>
            <person name="Li K."/>
            <person name="Li Y."/>
            <person name="Litt A."/>
            <person name="Lyons E."/>
            <person name="Manning G."/>
            <person name="Maruyama T."/>
            <person name="Michael T.P."/>
            <person name="Mikami K."/>
            <person name="Miyazaki S."/>
            <person name="Morinaga S."/>
            <person name="Murata T."/>
            <person name="Mueller-Roeber B."/>
            <person name="Nelson D.R."/>
            <person name="Obara M."/>
            <person name="Oguri Y."/>
            <person name="Olmstead R.G."/>
            <person name="Onodera N."/>
            <person name="Petersen B.L."/>
            <person name="Pils B."/>
            <person name="Prigge M."/>
            <person name="Rensing S.A."/>
            <person name="Riano-Pachon D.M."/>
            <person name="Roberts A.W."/>
            <person name="Sato Y."/>
            <person name="Scheller H.V."/>
            <person name="Schulz B."/>
            <person name="Schulz C."/>
            <person name="Shakirov E.V."/>
            <person name="Shibagaki N."/>
            <person name="Shinohara N."/>
            <person name="Shippen D.E."/>
            <person name="Soerensen I."/>
            <person name="Sotooka R."/>
            <person name="Sugimoto N."/>
            <person name="Sugita M."/>
            <person name="Sumikawa N."/>
            <person name="Tanurdzic M."/>
            <person name="Theissen G."/>
            <person name="Ulvskov P."/>
            <person name="Wakazuki S."/>
            <person name="Weng J.K."/>
            <person name="Willats W.W."/>
            <person name="Wipf D."/>
            <person name="Wolf P.G."/>
            <person name="Yang L."/>
            <person name="Zimmer A.D."/>
            <person name="Zhu Q."/>
            <person name="Mitros T."/>
            <person name="Hellsten U."/>
            <person name="Loque D."/>
            <person name="Otillar R."/>
            <person name="Salamov A."/>
            <person name="Schmutz J."/>
            <person name="Shapiro H."/>
            <person name="Lindquist E."/>
            <person name="Lucas S."/>
            <person name="Rokhsar D."/>
            <person name="Grigoriev I.V."/>
        </authorList>
    </citation>
    <scope>NUCLEOTIDE SEQUENCE [LARGE SCALE GENOMIC DNA]</scope>
</reference>
<dbReference type="HOGENOM" id="CLU_002706_0_1_1"/>
<accession>D8TAT7</accession>
<dbReference type="PROSITE" id="PS51375">
    <property type="entry name" value="PPR"/>
    <property type="match status" value="4"/>
</dbReference>
<feature type="repeat" description="PPR" evidence="2">
    <location>
        <begin position="44"/>
        <end position="74"/>
    </location>
</feature>
<dbReference type="InterPro" id="IPR002885">
    <property type="entry name" value="PPR_rpt"/>
</dbReference>
<dbReference type="Pfam" id="PF01535">
    <property type="entry name" value="PPR"/>
    <property type="match status" value="3"/>
</dbReference>
<dbReference type="Gramene" id="EFJ06184">
    <property type="protein sequence ID" value="EFJ06184"/>
    <property type="gene ID" value="SELMODRAFT_135822"/>
</dbReference>
<dbReference type="EMBL" id="GL377705">
    <property type="protein sequence ID" value="EFJ06184.1"/>
    <property type="molecule type" value="Genomic_DNA"/>
</dbReference>
<dbReference type="GO" id="GO:0048731">
    <property type="term" value="P:system development"/>
    <property type="evidence" value="ECO:0007669"/>
    <property type="project" value="UniProtKB-ARBA"/>
</dbReference>
<feature type="repeat" description="PPR" evidence="2">
    <location>
        <begin position="75"/>
        <end position="109"/>
    </location>
</feature>
<sequence length="440" mass="48077">MQLEGTAPNRSTFVTTFNACTRIGSIATAKGIYATIAHLAAVCSADLHNALLNTYCKLGSLADAIALFAEIVEKNVVSWTLLVSAFAQHGHLDLAIVSLQRMHHEGIQPNRITFLAVLDACIGERELVIGRTIHRSLIDAAMDKEVSVATCLVDMYTKCGSLDEARAVFDGMGAIADVITWTAMISAYVKSDQAREALRLFRMMQLDGVKPNCVTCLICLNACASLTDLREGRFIHEKITQSGFQEINLNVGNALVDMYGTCGNLAVAKSVFDQMLEKDKATWNSLIGSFSQFSESSSTLELFFAMQLEGVYPDAITFVGVLFACNSAGMLADGHQFYVSMLLDFGIECRFQHCGCILDLLARVGWLDFAEEYVRTMPFYPDDKKWMTLLGSCKIHGDIHRAERAAQGSIELTPGDSSPYVVLCNVYVSEELDEMAAAAG</sequence>
<keyword evidence="4" id="KW-1185">Reference proteome</keyword>
<dbReference type="FunCoup" id="D8TAT7">
    <property type="interactions" value="748"/>
</dbReference>
<dbReference type="InParanoid" id="D8TAT7"/>
<dbReference type="STRING" id="88036.D8TAT7"/>
<dbReference type="Gene3D" id="1.25.40.10">
    <property type="entry name" value="Tetratricopeptide repeat domain"/>
    <property type="match status" value="3"/>
</dbReference>
<dbReference type="KEGG" id="smo:SELMODRAFT_135822"/>
<dbReference type="AlphaFoldDB" id="D8TAT7"/>
<dbReference type="eggNOG" id="KOG4197">
    <property type="taxonomic scope" value="Eukaryota"/>
</dbReference>
<dbReference type="NCBIfam" id="TIGR00756">
    <property type="entry name" value="PPR"/>
    <property type="match status" value="3"/>
</dbReference>
<dbReference type="Pfam" id="PF13041">
    <property type="entry name" value="PPR_2"/>
    <property type="match status" value="2"/>
</dbReference>
<dbReference type="PANTHER" id="PTHR47928:SF190">
    <property type="entry name" value="PENTACOTRIPEPTIDE-REPEAT REGION OF PRORP DOMAIN-CONTAINING PROTEIN"/>
    <property type="match status" value="1"/>
</dbReference>
<evidence type="ECO:0000313" key="4">
    <source>
        <dbReference type="Proteomes" id="UP000001514"/>
    </source>
</evidence>
<proteinExistence type="predicted"/>
<name>D8TAT7_SELML</name>
<feature type="repeat" description="PPR" evidence="2">
    <location>
        <begin position="279"/>
        <end position="313"/>
    </location>
</feature>
<protein>
    <recommendedName>
        <fullName evidence="5">Pentacotripeptide-repeat region of PRORP domain-containing protein</fullName>
    </recommendedName>
</protein>
<dbReference type="FunFam" id="1.25.40.10:FF:000158">
    <property type="entry name" value="pentatricopeptide repeat-containing protein At2g33680"/>
    <property type="match status" value="1"/>
</dbReference>
<keyword evidence="1" id="KW-0677">Repeat</keyword>
<dbReference type="PANTHER" id="PTHR47928">
    <property type="entry name" value="REPEAT-CONTAINING PROTEIN, PUTATIVE-RELATED"/>
    <property type="match status" value="1"/>
</dbReference>
<dbReference type="Proteomes" id="UP000001514">
    <property type="component" value="Unassembled WGS sequence"/>
</dbReference>
<feature type="repeat" description="PPR" evidence="2">
    <location>
        <begin position="177"/>
        <end position="211"/>
    </location>
</feature>
<dbReference type="OrthoDB" id="1882346at2759"/>